<evidence type="ECO:0000256" key="6">
    <source>
        <dbReference type="SAM" id="Phobius"/>
    </source>
</evidence>
<dbReference type="GO" id="GO:0016020">
    <property type="term" value="C:membrane"/>
    <property type="evidence" value="ECO:0007669"/>
    <property type="project" value="UniProtKB-SubCell"/>
</dbReference>
<feature type="compositionally biased region" description="Low complexity" evidence="5">
    <location>
        <begin position="12"/>
        <end position="22"/>
    </location>
</feature>
<accession>A0A9D4Q591</accession>
<feature type="compositionally biased region" description="Basic and acidic residues" evidence="5">
    <location>
        <begin position="159"/>
        <end position="173"/>
    </location>
</feature>
<feature type="compositionally biased region" description="Polar residues" evidence="5">
    <location>
        <begin position="262"/>
        <end position="280"/>
    </location>
</feature>
<evidence type="ECO:0000313" key="9">
    <source>
        <dbReference type="Proteomes" id="UP000821837"/>
    </source>
</evidence>
<feature type="transmembrane region" description="Helical" evidence="6">
    <location>
        <begin position="608"/>
        <end position="635"/>
    </location>
</feature>
<dbReference type="AlphaFoldDB" id="A0A9D4Q591"/>
<feature type="transmembrane region" description="Helical" evidence="6">
    <location>
        <begin position="642"/>
        <end position="665"/>
    </location>
</feature>
<dbReference type="VEuPathDB" id="VectorBase:RSAN_030008"/>
<keyword evidence="4 6" id="KW-0472">Membrane</keyword>
<comment type="subcellular location">
    <subcellularLocation>
        <location evidence="1">Membrane</location>
        <topology evidence="1">Multi-pass membrane protein</topology>
    </subcellularLocation>
</comment>
<feature type="region of interest" description="Disordered" evidence="5">
    <location>
        <begin position="296"/>
        <end position="348"/>
    </location>
</feature>
<protein>
    <recommendedName>
        <fullName evidence="7">EamA domain-containing protein</fullName>
    </recommendedName>
</protein>
<feature type="region of interest" description="Disordered" evidence="5">
    <location>
        <begin position="384"/>
        <end position="492"/>
    </location>
</feature>
<organism evidence="8 9">
    <name type="scientific">Rhipicephalus sanguineus</name>
    <name type="common">Brown dog tick</name>
    <name type="synonym">Ixodes sanguineus</name>
    <dbReference type="NCBI Taxonomy" id="34632"/>
    <lineage>
        <taxon>Eukaryota</taxon>
        <taxon>Metazoa</taxon>
        <taxon>Ecdysozoa</taxon>
        <taxon>Arthropoda</taxon>
        <taxon>Chelicerata</taxon>
        <taxon>Arachnida</taxon>
        <taxon>Acari</taxon>
        <taxon>Parasitiformes</taxon>
        <taxon>Ixodida</taxon>
        <taxon>Ixodoidea</taxon>
        <taxon>Ixodidae</taxon>
        <taxon>Rhipicephalinae</taxon>
        <taxon>Rhipicephalus</taxon>
        <taxon>Rhipicephalus</taxon>
    </lineage>
</organism>
<dbReference type="Proteomes" id="UP000821837">
    <property type="component" value="Chromosome 3"/>
</dbReference>
<feature type="compositionally biased region" description="Low complexity" evidence="5">
    <location>
        <begin position="426"/>
        <end position="437"/>
    </location>
</feature>
<keyword evidence="9" id="KW-1185">Reference proteome</keyword>
<feature type="transmembrane region" description="Helical" evidence="6">
    <location>
        <begin position="677"/>
        <end position="696"/>
    </location>
</feature>
<feature type="transmembrane region" description="Helical" evidence="6">
    <location>
        <begin position="738"/>
        <end position="756"/>
    </location>
</feature>
<feature type="compositionally biased region" description="Low complexity" evidence="5">
    <location>
        <begin position="34"/>
        <end position="54"/>
    </location>
</feature>
<evidence type="ECO:0000256" key="5">
    <source>
        <dbReference type="SAM" id="MobiDB-lite"/>
    </source>
</evidence>
<feature type="compositionally biased region" description="Polar residues" evidence="5">
    <location>
        <begin position="454"/>
        <end position="470"/>
    </location>
</feature>
<feature type="compositionally biased region" description="Polar residues" evidence="5">
    <location>
        <begin position="181"/>
        <end position="193"/>
    </location>
</feature>
<feature type="compositionally biased region" description="Low complexity" evidence="5">
    <location>
        <begin position="96"/>
        <end position="110"/>
    </location>
</feature>
<dbReference type="InterPro" id="IPR000620">
    <property type="entry name" value="EamA_dom"/>
</dbReference>
<proteinExistence type="predicted"/>
<dbReference type="InterPro" id="IPR037185">
    <property type="entry name" value="EmrE-like"/>
</dbReference>
<feature type="compositionally biased region" description="Polar residues" evidence="5">
    <location>
        <begin position="297"/>
        <end position="313"/>
    </location>
</feature>
<feature type="transmembrane region" description="Helical" evidence="6">
    <location>
        <begin position="768"/>
        <end position="788"/>
    </location>
</feature>
<sequence length="886" mass="94616">MDPSSRRKSSSEENNATTSARQHQSRRRSSAGKQAASEATPPQQAPQASSSGQRPPHDLTASTSPNPQETPASGPLTPDWFHDERWATLLALESTSLSPSTLQPQSLPPTAQQPPNNVVQRAPGDLTHGETTGAALRESRALLPHTPSTDKLAPIVRAAADEASSRSAERHTEQASVEAGEQSTILHSDSQEAVTEAATPAAQPSRRPGGEETTPCHREGTGAEITQIATRAARPSTPTELSEVASRGPDGQVAEHSRDVLSGSQPSVTANPPQPTSMSHESTDAEIGRVIDPIALSSGSTSLPETTLRSPDGTNAEVARTVTLITPSSASSGVPETTPRSQEGADDVGVTRITTPQAQPSAPKSVLKVASRSLESTVATLSGAPSALSSLPQTPLQSPEGNTRVARKRRRSEDDSNVSQRGSEALTTSRSTPSTLRILEDGVTSASHRIDSAGATTSVDVGQSASTQRLPTPLDGRKRRRRRKSEPAIPSMSALPGLYGTVLDATADSVVSVAVDTGGVSWSTEAKARGLLFTLLHCLSQALLNILIKQVVHIPKTKIAYYVAFGYMLGSMPEAFALKNPFGPRYSQVDVGLRGLSSLMSLMLKAEALRYVAVSDLAVAYSTVPVFVMLLSWYFMDEKMGLTMWASVWLCLCGIVVVMRPAVFFKEWDEETSQTRLIGFLYAFGSALSLVIMIVLYRLTRNATTKFLGFNSGLTRTIMALFMMMATGRFDEVMDGRYLATLVMMSKLSFCAIFFLNKALQKESGAFVTTVKFSADIIMSVILQIAFLDLYPDVWSMAGIMLVALSFMLPTCGNTVKPAWKHRRRRQSIQKRRESLKVAEEQALTAMAAAPAAETGASCTSTAASTDTVVQMGTASGAASVQTPRN</sequence>
<reference evidence="8" key="2">
    <citation type="submission" date="2021-09" db="EMBL/GenBank/DDBJ databases">
        <authorList>
            <person name="Jia N."/>
            <person name="Wang J."/>
            <person name="Shi W."/>
            <person name="Du L."/>
            <person name="Sun Y."/>
            <person name="Zhan W."/>
            <person name="Jiang J."/>
            <person name="Wang Q."/>
            <person name="Zhang B."/>
            <person name="Ji P."/>
            <person name="Sakyi L.B."/>
            <person name="Cui X."/>
            <person name="Yuan T."/>
            <person name="Jiang B."/>
            <person name="Yang W."/>
            <person name="Lam T.T.-Y."/>
            <person name="Chang Q."/>
            <person name="Ding S."/>
            <person name="Wang X."/>
            <person name="Zhu J."/>
            <person name="Ruan X."/>
            <person name="Zhao L."/>
            <person name="Wei J."/>
            <person name="Que T."/>
            <person name="Du C."/>
            <person name="Cheng J."/>
            <person name="Dai P."/>
            <person name="Han X."/>
            <person name="Huang E."/>
            <person name="Gao Y."/>
            <person name="Liu J."/>
            <person name="Shao H."/>
            <person name="Ye R."/>
            <person name="Li L."/>
            <person name="Wei W."/>
            <person name="Wang X."/>
            <person name="Wang C."/>
            <person name="Huo Q."/>
            <person name="Li W."/>
            <person name="Guo W."/>
            <person name="Chen H."/>
            <person name="Chen S."/>
            <person name="Zhou L."/>
            <person name="Zhou L."/>
            <person name="Ni X."/>
            <person name="Tian J."/>
            <person name="Zhou Y."/>
            <person name="Sheng Y."/>
            <person name="Liu T."/>
            <person name="Pan Y."/>
            <person name="Xia L."/>
            <person name="Li J."/>
            <person name="Zhao F."/>
            <person name="Cao W."/>
        </authorList>
    </citation>
    <scope>NUCLEOTIDE SEQUENCE</scope>
    <source>
        <strain evidence="8">Rsan-2018</strain>
        <tissue evidence="8">Larvae</tissue>
    </source>
</reference>
<gene>
    <name evidence="8" type="ORF">HPB52_020625</name>
</gene>
<keyword evidence="2 6" id="KW-0812">Transmembrane</keyword>
<feature type="domain" description="EamA" evidence="7">
    <location>
        <begin position="529"/>
        <end position="659"/>
    </location>
</feature>
<keyword evidence="3 6" id="KW-1133">Transmembrane helix</keyword>
<feature type="compositionally biased region" description="Polar residues" evidence="5">
    <location>
        <begin position="323"/>
        <end position="341"/>
    </location>
</feature>
<evidence type="ECO:0000259" key="7">
    <source>
        <dbReference type="Pfam" id="PF00892"/>
    </source>
</evidence>
<feature type="transmembrane region" description="Helical" evidence="6">
    <location>
        <begin position="794"/>
        <end position="816"/>
    </location>
</feature>
<feature type="compositionally biased region" description="Basic and acidic residues" evidence="5">
    <location>
        <begin position="208"/>
        <end position="221"/>
    </location>
</feature>
<evidence type="ECO:0000256" key="1">
    <source>
        <dbReference type="ARBA" id="ARBA00004141"/>
    </source>
</evidence>
<evidence type="ECO:0000256" key="3">
    <source>
        <dbReference type="ARBA" id="ARBA00022989"/>
    </source>
</evidence>
<feature type="region of interest" description="Disordered" evidence="5">
    <location>
        <begin position="96"/>
        <end position="283"/>
    </location>
</feature>
<dbReference type="PANTHER" id="PTHR22911:SF6">
    <property type="entry name" value="SOLUTE CARRIER FAMILY 35 MEMBER G1"/>
    <property type="match status" value="1"/>
</dbReference>
<evidence type="ECO:0000313" key="8">
    <source>
        <dbReference type="EMBL" id="KAH7963326.1"/>
    </source>
</evidence>
<dbReference type="SUPFAM" id="SSF103481">
    <property type="entry name" value="Multidrug resistance efflux transporter EmrE"/>
    <property type="match status" value="2"/>
</dbReference>
<feature type="region of interest" description="Disordered" evidence="5">
    <location>
        <begin position="1"/>
        <end position="81"/>
    </location>
</feature>
<name>A0A9D4Q591_RHISA</name>
<dbReference type="PANTHER" id="PTHR22911">
    <property type="entry name" value="ACYL-MALONYL CONDENSING ENZYME-RELATED"/>
    <property type="match status" value="1"/>
</dbReference>
<dbReference type="EMBL" id="JABSTV010001249">
    <property type="protein sequence ID" value="KAH7963326.1"/>
    <property type="molecule type" value="Genomic_DNA"/>
</dbReference>
<feature type="transmembrane region" description="Helical" evidence="6">
    <location>
        <begin position="708"/>
        <end position="726"/>
    </location>
</feature>
<evidence type="ECO:0000256" key="2">
    <source>
        <dbReference type="ARBA" id="ARBA00022692"/>
    </source>
</evidence>
<dbReference type="Pfam" id="PF00892">
    <property type="entry name" value="EamA"/>
    <property type="match status" value="1"/>
</dbReference>
<evidence type="ECO:0000256" key="4">
    <source>
        <dbReference type="ARBA" id="ARBA00023136"/>
    </source>
</evidence>
<feature type="compositionally biased region" description="Polar residues" evidence="5">
    <location>
        <begin position="60"/>
        <end position="71"/>
    </location>
</feature>
<comment type="caution">
    <text evidence="8">The sequence shown here is derived from an EMBL/GenBank/DDBJ whole genome shotgun (WGS) entry which is preliminary data.</text>
</comment>
<reference evidence="8" key="1">
    <citation type="journal article" date="2020" name="Cell">
        <title>Large-Scale Comparative Analyses of Tick Genomes Elucidate Their Genetic Diversity and Vector Capacities.</title>
        <authorList>
            <consortium name="Tick Genome and Microbiome Consortium (TIGMIC)"/>
            <person name="Jia N."/>
            <person name="Wang J."/>
            <person name="Shi W."/>
            <person name="Du L."/>
            <person name="Sun Y."/>
            <person name="Zhan W."/>
            <person name="Jiang J.F."/>
            <person name="Wang Q."/>
            <person name="Zhang B."/>
            <person name="Ji P."/>
            <person name="Bell-Sakyi L."/>
            <person name="Cui X.M."/>
            <person name="Yuan T.T."/>
            <person name="Jiang B.G."/>
            <person name="Yang W.F."/>
            <person name="Lam T.T."/>
            <person name="Chang Q.C."/>
            <person name="Ding S.J."/>
            <person name="Wang X.J."/>
            <person name="Zhu J.G."/>
            <person name="Ruan X.D."/>
            <person name="Zhao L."/>
            <person name="Wei J.T."/>
            <person name="Ye R.Z."/>
            <person name="Que T.C."/>
            <person name="Du C.H."/>
            <person name="Zhou Y.H."/>
            <person name="Cheng J.X."/>
            <person name="Dai P.F."/>
            <person name="Guo W.B."/>
            <person name="Han X.H."/>
            <person name="Huang E.J."/>
            <person name="Li L.F."/>
            <person name="Wei W."/>
            <person name="Gao Y.C."/>
            <person name="Liu J.Z."/>
            <person name="Shao H.Z."/>
            <person name="Wang X."/>
            <person name="Wang C.C."/>
            <person name="Yang T.C."/>
            <person name="Huo Q.B."/>
            <person name="Li W."/>
            <person name="Chen H.Y."/>
            <person name="Chen S.E."/>
            <person name="Zhou L.G."/>
            <person name="Ni X.B."/>
            <person name="Tian J.H."/>
            <person name="Sheng Y."/>
            <person name="Liu T."/>
            <person name="Pan Y.S."/>
            <person name="Xia L.Y."/>
            <person name="Li J."/>
            <person name="Zhao F."/>
            <person name="Cao W.C."/>
        </authorList>
    </citation>
    <scope>NUCLEOTIDE SEQUENCE</scope>
    <source>
        <strain evidence="8">Rsan-2018</strain>
    </source>
</reference>